<dbReference type="SMART" id="SM00244">
    <property type="entry name" value="PHB"/>
    <property type="match status" value="1"/>
</dbReference>
<evidence type="ECO:0000256" key="4">
    <source>
        <dbReference type="ARBA" id="ARBA00022989"/>
    </source>
</evidence>
<dbReference type="SUPFAM" id="SSF117892">
    <property type="entry name" value="Band 7/SPFH domain"/>
    <property type="match status" value="1"/>
</dbReference>
<dbReference type="OrthoDB" id="9779595at2"/>
<dbReference type="PANTHER" id="PTHR43327:SF2">
    <property type="entry name" value="MODULATOR OF FTSH PROTEASE HFLK"/>
    <property type="match status" value="1"/>
</dbReference>
<dbReference type="InterPro" id="IPR036013">
    <property type="entry name" value="Band_7/SPFH_dom_sf"/>
</dbReference>
<keyword evidence="4 6" id="KW-1133">Transmembrane helix</keyword>
<evidence type="ECO:0000256" key="6">
    <source>
        <dbReference type="RuleBase" id="RU364113"/>
    </source>
</evidence>
<dbReference type="Pfam" id="PF12221">
    <property type="entry name" value="HflK_N"/>
    <property type="match status" value="1"/>
</dbReference>
<dbReference type="CDD" id="cd03404">
    <property type="entry name" value="SPFH_HflK"/>
    <property type="match status" value="1"/>
</dbReference>
<dbReference type="NCBIfam" id="TIGR01933">
    <property type="entry name" value="hflK"/>
    <property type="match status" value="1"/>
</dbReference>
<feature type="region of interest" description="Disordered" evidence="7">
    <location>
        <begin position="362"/>
        <end position="382"/>
    </location>
</feature>
<accession>A0A1I1IFD9</accession>
<dbReference type="PRINTS" id="PR00721">
    <property type="entry name" value="STOMATIN"/>
</dbReference>
<keyword evidence="10" id="KW-1185">Reference proteome</keyword>
<comment type="subunit">
    <text evidence="6">HflC and HflK may interact to form a multimeric complex.</text>
</comment>
<evidence type="ECO:0000256" key="3">
    <source>
        <dbReference type="ARBA" id="ARBA00022692"/>
    </source>
</evidence>
<keyword evidence="9" id="KW-0645">Protease</keyword>
<feature type="region of interest" description="Disordered" evidence="7">
    <location>
        <begin position="397"/>
        <end position="418"/>
    </location>
</feature>
<dbReference type="RefSeq" id="WP_090131730.1">
    <property type="nucleotide sequence ID" value="NZ_FOLY01000002.1"/>
</dbReference>
<comment type="function">
    <text evidence="6">HflC and HflK could encode or regulate a protease.</text>
</comment>
<feature type="region of interest" description="Disordered" evidence="7">
    <location>
        <begin position="57"/>
        <end position="78"/>
    </location>
</feature>
<evidence type="ECO:0000313" key="10">
    <source>
        <dbReference type="Proteomes" id="UP000199046"/>
    </source>
</evidence>
<dbReference type="InterPro" id="IPR050710">
    <property type="entry name" value="Band7/mec-2_domain"/>
</dbReference>
<evidence type="ECO:0000256" key="1">
    <source>
        <dbReference type="ARBA" id="ARBA00004167"/>
    </source>
</evidence>
<protein>
    <recommendedName>
        <fullName evidence="6">Protein HflK</fullName>
    </recommendedName>
</protein>
<dbReference type="Gene3D" id="3.30.479.30">
    <property type="entry name" value="Band 7 domain"/>
    <property type="match status" value="1"/>
</dbReference>
<feature type="transmembrane region" description="Helical" evidence="6">
    <location>
        <begin position="83"/>
        <end position="106"/>
    </location>
</feature>
<dbReference type="InterPro" id="IPR001972">
    <property type="entry name" value="Stomatin_HflK_fam"/>
</dbReference>
<dbReference type="InterPro" id="IPR010201">
    <property type="entry name" value="HflK"/>
</dbReference>
<keyword evidence="3 6" id="KW-0812">Transmembrane</keyword>
<dbReference type="GO" id="GO:0006508">
    <property type="term" value="P:proteolysis"/>
    <property type="evidence" value="ECO:0007669"/>
    <property type="project" value="UniProtKB-KW"/>
</dbReference>
<feature type="region of interest" description="Disordered" evidence="7">
    <location>
        <begin position="1"/>
        <end position="41"/>
    </location>
</feature>
<dbReference type="InterPro" id="IPR020980">
    <property type="entry name" value="Membrane_HflK_N"/>
</dbReference>
<keyword evidence="5 6" id="KW-0472">Membrane</keyword>
<name>A0A1I1IFD9_9GAMM</name>
<dbReference type="Pfam" id="PF01145">
    <property type="entry name" value="Band_7"/>
    <property type="match status" value="1"/>
</dbReference>
<keyword evidence="9" id="KW-0378">Hydrolase</keyword>
<comment type="similarity">
    <text evidence="2 6">Belongs to the band 7/mec-2 family. HflK subfamily.</text>
</comment>
<evidence type="ECO:0000256" key="5">
    <source>
        <dbReference type="ARBA" id="ARBA00023136"/>
    </source>
</evidence>
<feature type="compositionally biased region" description="Gly residues" evidence="7">
    <location>
        <begin position="69"/>
        <end position="78"/>
    </location>
</feature>
<evidence type="ECO:0000313" key="9">
    <source>
        <dbReference type="EMBL" id="SFC34976.1"/>
    </source>
</evidence>
<dbReference type="STRING" id="402385.SAMN05421848_1204"/>
<feature type="compositionally biased region" description="Gly residues" evidence="7">
    <location>
        <begin position="1"/>
        <end position="11"/>
    </location>
</feature>
<dbReference type="PANTHER" id="PTHR43327">
    <property type="entry name" value="STOMATIN-LIKE PROTEIN 2, MITOCHONDRIAL"/>
    <property type="match status" value="1"/>
</dbReference>
<dbReference type="AlphaFoldDB" id="A0A1I1IFD9"/>
<dbReference type="Proteomes" id="UP000199046">
    <property type="component" value="Unassembled WGS sequence"/>
</dbReference>
<reference evidence="10" key="1">
    <citation type="submission" date="2016-10" db="EMBL/GenBank/DDBJ databases">
        <authorList>
            <person name="Varghese N."/>
            <person name="Submissions S."/>
        </authorList>
    </citation>
    <scope>NUCLEOTIDE SEQUENCE [LARGE SCALE GENOMIC DNA]</scope>
    <source>
        <strain evidence="10">DSM 23439</strain>
    </source>
</reference>
<comment type="subcellular location">
    <subcellularLocation>
        <location evidence="1">Membrane</location>
        <topology evidence="1">Single-pass membrane protein</topology>
    </subcellularLocation>
</comment>
<dbReference type="GO" id="GO:0008233">
    <property type="term" value="F:peptidase activity"/>
    <property type="evidence" value="ECO:0007669"/>
    <property type="project" value="UniProtKB-KW"/>
</dbReference>
<dbReference type="InterPro" id="IPR001107">
    <property type="entry name" value="Band_7"/>
</dbReference>
<proteinExistence type="inferred from homology"/>
<dbReference type="GO" id="GO:0016020">
    <property type="term" value="C:membrane"/>
    <property type="evidence" value="ECO:0007669"/>
    <property type="project" value="UniProtKB-SubCell"/>
</dbReference>
<organism evidence="9 10">
    <name type="scientific">Kushneria avicenniae</name>
    <dbReference type="NCBI Taxonomy" id="402385"/>
    <lineage>
        <taxon>Bacteria</taxon>
        <taxon>Pseudomonadati</taxon>
        <taxon>Pseudomonadota</taxon>
        <taxon>Gammaproteobacteria</taxon>
        <taxon>Oceanospirillales</taxon>
        <taxon>Halomonadaceae</taxon>
        <taxon>Kushneria</taxon>
    </lineage>
</organism>
<feature type="compositionally biased region" description="Gly residues" evidence="7">
    <location>
        <begin position="26"/>
        <end position="37"/>
    </location>
</feature>
<dbReference type="EMBL" id="FOLY01000002">
    <property type="protein sequence ID" value="SFC34976.1"/>
    <property type="molecule type" value="Genomic_DNA"/>
</dbReference>
<sequence length="418" mass="45539">MAWNEPGGGGNNNQQDPWSGGDRRGSGGGGNNQGGGPPDLDEVIRKLRNKLNGLLGRRPLRSVNNNGDDNGGQQGGGGSGRSALLLPIVVLIVGAVVWAGSGFHLIDQSERGVVFRFGKYTNTIGPGLHWNPPLIDRVESVNVTRIRSASQTDSMLTRDENIVRVSISSQYVVSDPHAFLVNVRGPEMTLQNAMDSALRQEVGNMNLQQILTTGREELAGDIYDRLASYLEAYGTGIRLQTVNMESTSPPDQVQDAFDDVIRAREEQQRTINRANAYRDAILPEAEGQRQRMIEEAQGYKAAVVADAQGDANRFTSLLGEYEKAPGVTRQRLYLDTMTQILSNTPKALVDLGEGNDAVTVLPLNQMGHGGNSDNRSGNGNQSNVDARQLEQLSQQVVEHMRSNQQQNNSRNNSLREGR</sequence>
<gene>
    <name evidence="9" type="ORF">SAMN05421848_1204</name>
</gene>
<feature type="domain" description="Band 7" evidence="8">
    <location>
        <begin position="101"/>
        <end position="261"/>
    </location>
</feature>
<feature type="compositionally biased region" description="Low complexity" evidence="7">
    <location>
        <begin position="402"/>
        <end position="412"/>
    </location>
</feature>
<feature type="compositionally biased region" description="Low complexity" evidence="7">
    <location>
        <begin position="371"/>
        <end position="382"/>
    </location>
</feature>
<evidence type="ECO:0000259" key="8">
    <source>
        <dbReference type="SMART" id="SM00244"/>
    </source>
</evidence>
<evidence type="ECO:0000256" key="7">
    <source>
        <dbReference type="SAM" id="MobiDB-lite"/>
    </source>
</evidence>
<evidence type="ECO:0000256" key="2">
    <source>
        <dbReference type="ARBA" id="ARBA00006971"/>
    </source>
</evidence>